<reference evidence="2" key="1">
    <citation type="submission" date="2021-01" db="EMBL/GenBank/DDBJ databases">
        <authorList>
            <person name="Corre E."/>
            <person name="Pelletier E."/>
            <person name="Niang G."/>
            <person name="Scheremetjew M."/>
            <person name="Finn R."/>
            <person name="Kale V."/>
            <person name="Holt S."/>
            <person name="Cochrane G."/>
            <person name="Meng A."/>
            <person name="Brown T."/>
            <person name="Cohen L."/>
        </authorList>
    </citation>
    <scope>NUCLEOTIDE SEQUENCE</scope>
    <source>
        <strain evidence="2">CCAP 955/1</strain>
    </source>
</reference>
<proteinExistence type="predicted"/>
<dbReference type="AlphaFoldDB" id="A0A7S3HL57"/>
<organism evidence="2">
    <name type="scientific">Spumella elongata</name>
    <dbReference type="NCBI Taxonomy" id="89044"/>
    <lineage>
        <taxon>Eukaryota</taxon>
        <taxon>Sar</taxon>
        <taxon>Stramenopiles</taxon>
        <taxon>Ochrophyta</taxon>
        <taxon>Chrysophyceae</taxon>
        <taxon>Chromulinales</taxon>
        <taxon>Chromulinaceae</taxon>
        <taxon>Spumella</taxon>
    </lineage>
</organism>
<feature type="compositionally biased region" description="Basic residues" evidence="1">
    <location>
        <begin position="110"/>
        <end position="119"/>
    </location>
</feature>
<protein>
    <submittedName>
        <fullName evidence="2">Uncharacterized protein</fullName>
    </submittedName>
</protein>
<dbReference type="EMBL" id="HBIC01052544">
    <property type="protein sequence ID" value="CAE0298052.1"/>
    <property type="molecule type" value="Transcribed_RNA"/>
</dbReference>
<evidence type="ECO:0000256" key="1">
    <source>
        <dbReference type="SAM" id="MobiDB-lite"/>
    </source>
</evidence>
<feature type="region of interest" description="Disordered" evidence="1">
    <location>
        <begin position="73"/>
        <end position="119"/>
    </location>
</feature>
<gene>
    <name evidence="2" type="ORF">SELO1098_LOCUS26906</name>
</gene>
<name>A0A7S3HL57_9STRA</name>
<sequence>MEDASISTDEPKTFIRDESWNRWFSRTEYLSVNDNEWFSTQFEGLGENGIYYKKAAIANDDPPSIAMFKRNNLQISEPVKPMNPPPPSTDHHRYNPITHELVSTAAPSKNYKKRSANTN</sequence>
<accession>A0A7S3HL57</accession>
<evidence type="ECO:0000313" key="2">
    <source>
        <dbReference type="EMBL" id="CAE0298052.1"/>
    </source>
</evidence>